<evidence type="ECO:0000313" key="3">
    <source>
        <dbReference type="EMBL" id="GEL01940.1"/>
    </source>
</evidence>
<dbReference type="PANTHER" id="PTHR33371:SF4">
    <property type="entry name" value="INTERMEMBRANE PHOSPHOLIPID TRANSPORT SYSTEM BINDING PROTEIN MLAD"/>
    <property type="match status" value="1"/>
</dbReference>
<evidence type="ECO:0000259" key="2">
    <source>
        <dbReference type="Pfam" id="PF02470"/>
    </source>
</evidence>
<dbReference type="InterPro" id="IPR003399">
    <property type="entry name" value="Mce/MlaD"/>
</dbReference>
<dbReference type="Pfam" id="PF02470">
    <property type="entry name" value="MlaD"/>
    <property type="match status" value="1"/>
</dbReference>
<keyword evidence="1" id="KW-0472">Membrane</keyword>
<feature type="transmembrane region" description="Helical" evidence="1">
    <location>
        <begin position="7"/>
        <end position="29"/>
    </location>
</feature>
<dbReference type="InterPro" id="IPR052336">
    <property type="entry name" value="MlaD_Phospholipid_Transporter"/>
</dbReference>
<comment type="caution">
    <text evidence="3">The sequence shown here is derived from an EMBL/GenBank/DDBJ whole genome shotgun (WGS) entry which is preliminary data.</text>
</comment>
<dbReference type="RefSeq" id="WP_147092926.1">
    <property type="nucleotide sequence ID" value="NZ_BJVC01000002.1"/>
</dbReference>
<sequence length="150" mass="15511">MAAKNRGGAILASTIVLGVAAGFLIYAGAQRHGPAGDTQRLHARFVSANGLSRGASVVLAGVRVGTVSRISLDPGTQMAMVDFSIDRNLRLPVDTALSIAAPSMTSDNALQIAPGKSRQFLAANTTITDTRAPSSLEQQVSNYIFGSGIQ</sequence>
<evidence type="ECO:0000313" key="4">
    <source>
        <dbReference type="Proteomes" id="UP000321405"/>
    </source>
</evidence>
<keyword evidence="1" id="KW-0812">Transmembrane</keyword>
<dbReference type="OrthoDB" id="7164001at2"/>
<dbReference type="PANTHER" id="PTHR33371">
    <property type="entry name" value="INTERMEMBRANE PHOSPHOLIPID TRANSPORT SYSTEM BINDING PROTEIN MLAD-RELATED"/>
    <property type="match status" value="1"/>
</dbReference>
<keyword evidence="4" id="KW-1185">Reference proteome</keyword>
<dbReference type="EMBL" id="BJVC01000002">
    <property type="protein sequence ID" value="GEL01940.1"/>
    <property type="molecule type" value="Genomic_DNA"/>
</dbReference>
<evidence type="ECO:0000256" key="1">
    <source>
        <dbReference type="SAM" id="Phobius"/>
    </source>
</evidence>
<dbReference type="Proteomes" id="UP000321405">
    <property type="component" value="Unassembled WGS sequence"/>
</dbReference>
<reference evidence="3 4" key="1">
    <citation type="submission" date="2019-07" db="EMBL/GenBank/DDBJ databases">
        <title>Whole genome shotgun sequence of Swaminathania salitolerans NBRC 104436.</title>
        <authorList>
            <person name="Hosoyama A."/>
            <person name="Uohara A."/>
            <person name="Ohji S."/>
            <person name="Ichikawa N."/>
        </authorList>
    </citation>
    <scope>NUCLEOTIDE SEQUENCE [LARGE SCALE GENOMIC DNA]</scope>
    <source>
        <strain evidence="3 4">NBRC 104436</strain>
    </source>
</reference>
<name>A0A511BNM3_9PROT</name>
<proteinExistence type="predicted"/>
<accession>A0A511BNM3</accession>
<gene>
    <name evidence="3" type="ORF">SSA02_11030</name>
</gene>
<keyword evidence="1" id="KW-1133">Transmembrane helix</keyword>
<protein>
    <submittedName>
        <fullName evidence="3">Outer membrane lipid asymmetry maintenance protein MlaD</fullName>
    </submittedName>
</protein>
<dbReference type="AlphaFoldDB" id="A0A511BNM3"/>
<organism evidence="3 4">
    <name type="scientific">Swaminathania salitolerans</name>
    <dbReference type="NCBI Taxonomy" id="182838"/>
    <lineage>
        <taxon>Bacteria</taxon>
        <taxon>Pseudomonadati</taxon>
        <taxon>Pseudomonadota</taxon>
        <taxon>Alphaproteobacteria</taxon>
        <taxon>Acetobacterales</taxon>
        <taxon>Acetobacteraceae</taxon>
        <taxon>Swaminathania</taxon>
    </lineage>
</organism>
<feature type="domain" description="Mce/MlaD" evidence="2">
    <location>
        <begin position="38"/>
        <end position="115"/>
    </location>
</feature>